<dbReference type="OrthoDB" id="1909991at2"/>
<name>A0A1H0CYT8_9BACI</name>
<protein>
    <submittedName>
        <fullName evidence="1">Uncharacterized protein</fullName>
    </submittedName>
</protein>
<keyword evidence="2" id="KW-1185">Reference proteome</keyword>
<dbReference type="RefSeq" id="WP_090841594.1">
    <property type="nucleotide sequence ID" value="NZ_FNIL01000002.1"/>
</dbReference>
<evidence type="ECO:0000313" key="2">
    <source>
        <dbReference type="Proteomes" id="UP000198778"/>
    </source>
</evidence>
<dbReference type="Proteomes" id="UP000198778">
    <property type="component" value="Unassembled WGS sequence"/>
</dbReference>
<reference evidence="2" key="1">
    <citation type="submission" date="2016-10" db="EMBL/GenBank/DDBJ databases">
        <authorList>
            <person name="Varghese N."/>
            <person name="Submissions S."/>
        </authorList>
    </citation>
    <scope>NUCLEOTIDE SEQUENCE [LARGE SCALE GENOMIC DNA]</scope>
    <source>
        <strain evidence="2">CGMCC 1.10369</strain>
    </source>
</reference>
<evidence type="ECO:0000313" key="1">
    <source>
        <dbReference type="EMBL" id="SDN62956.1"/>
    </source>
</evidence>
<dbReference type="EMBL" id="FNIL01000002">
    <property type="protein sequence ID" value="SDN62956.1"/>
    <property type="molecule type" value="Genomic_DNA"/>
</dbReference>
<gene>
    <name evidence="1" type="ORF">SAMN04488053_102278</name>
</gene>
<organism evidence="1 2">
    <name type="scientific">Alkalicoccus daliensis</name>
    <dbReference type="NCBI Taxonomy" id="745820"/>
    <lineage>
        <taxon>Bacteria</taxon>
        <taxon>Bacillati</taxon>
        <taxon>Bacillota</taxon>
        <taxon>Bacilli</taxon>
        <taxon>Bacillales</taxon>
        <taxon>Bacillaceae</taxon>
        <taxon>Alkalicoccus</taxon>
    </lineage>
</organism>
<accession>A0A1H0CYT8</accession>
<proteinExistence type="predicted"/>
<dbReference type="AlphaFoldDB" id="A0A1H0CYT8"/>
<sequence>MDRENRFLFRRKPIRRDETEGSLIKWKLLIFFLLAACSNTPEETANPNPEDILSSNPEADIFLYEDVVYANATNIERGDIRDFTKEERIGEIDSTALRAENFAEFTSTALPPGTPLYSTSEKQEPSLYIIAVVEEEDILYTALIEG</sequence>